<keyword evidence="3" id="KW-1185">Reference proteome</keyword>
<proteinExistence type="predicted"/>
<evidence type="ECO:0000313" key="3">
    <source>
        <dbReference type="Proteomes" id="UP000297910"/>
    </source>
</evidence>
<sequence>MTDRRNPLRNSAATLDLQDGSSKSTVYILPNGQPRNTPLPPPTDSRDWCYQEDLLFSRLCRDENQIQRRPGHRYKDYVAPLWSWASIDAPVLFYVANARHWRKPQLGTTLRDPELIHAEAHPVSYFKTGAVKSGSVEISAYLVMTRTAPVEPFLFNTRQGSHTYGRRNCVDPLTGAALGLIVFDVALEAKDDMLLCCALLQTENMNLWEKNGTAGLSLALRVKGATAKHWKCTRVGYVQFTSVFGKYAQKCRVELS</sequence>
<comment type="caution">
    <text evidence="2">The sequence shown here is derived from an EMBL/GenBank/DDBJ whole genome shotgun (WGS) entry which is preliminary data.</text>
</comment>
<gene>
    <name evidence="2" type="ORF">BPAE_0010g00700</name>
</gene>
<evidence type="ECO:0000313" key="2">
    <source>
        <dbReference type="EMBL" id="TGO29885.1"/>
    </source>
</evidence>
<feature type="region of interest" description="Disordered" evidence="1">
    <location>
        <begin position="24"/>
        <end position="44"/>
    </location>
</feature>
<evidence type="ECO:0000256" key="1">
    <source>
        <dbReference type="SAM" id="MobiDB-lite"/>
    </source>
</evidence>
<name>A0A4Z1FZC3_9HELO</name>
<reference evidence="2 3" key="1">
    <citation type="submission" date="2017-12" db="EMBL/GenBank/DDBJ databases">
        <title>Comparative genomics of Botrytis spp.</title>
        <authorList>
            <person name="Valero-Jimenez C.A."/>
            <person name="Tapia P."/>
            <person name="Veloso J."/>
            <person name="Silva-Moreno E."/>
            <person name="Staats M."/>
            <person name="Valdes J.H."/>
            <person name="Van Kan J.A.L."/>
        </authorList>
    </citation>
    <scope>NUCLEOTIDE SEQUENCE [LARGE SCALE GENOMIC DNA]</scope>
    <source>
        <strain evidence="2 3">Bp0003</strain>
    </source>
</reference>
<dbReference type="EMBL" id="PQXI01000010">
    <property type="protein sequence ID" value="TGO29885.1"/>
    <property type="molecule type" value="Genomic_DNA"/>
</dbReference>
<dbReference type="AlphaFoldDB" id="A0A4Z1FZC3"/>
<evidence type="ECO:0008006" key="4">
    <source>
        <dbReference type="Google" id="ProtNLM"/>
    </source>
</evidence>
<accession>A0A4Z1FZC3</accession>
<protein>
    <recommendedName>
        <fullName evidence="4">Heterokaryon incompatibility domain-containing protein</fullName>
    </recommendedName>
</protein>
<organism evidence="2 3">
    <name type="scientific">Botrytis paeoniae</name>
    <dbReference type="NCBI Taxonomy" id="278948"/>
    <lineage>
        <taxon>Eukaryota</taxon>
        <taxon>Fungi</taxon>
        <taxon>Dikarya</taxon>
        <taxon>Ascomycota</taxon>
        <taxon>Pezizomycotina</taxon>
        <taxon>Leotiomycetes</taxon>
        <taxon>Helotiales</taxon>
        <taxon>Sclerotiniaceae</taxon>
        <taxon>Botrytis</taxon>
    </lineage>
</organism>
<dbReference type="Proteomes" id="UP000297910">
    <property type="component" value="Unassembled WGS sequence"/>
</dbReference>